<keyword evidence="7 9" id="KW-1133">Transmembrane helix</keyword>
<evidence type="ECO:0000313" key="11">
    <source>
        <dbReference type="EMBL" id="MCW3475505.1"/>
    </source>
</evidence>
<evidence type="ECO:0000256" key="2">
    <source>
        <dbReference type="ARBA" id="ARBA00010072"/>
    </source>
</evidence>
<evidence type="ECO:0000256" key="3">
    <source>
        <dbReference type="ARBA" id="ARBA00022448"/>
    </source>
</evidence>
<dbReference type="SUPFAM" id="SSF161098">
    <property type="entry name" value="MetI-like"/>
    <property type="match status" value="1"/>
</dbReference>
<sequence length="221" mass="23880">MTWTILAASMLELLEAAVGTLRMTALAFLLAALLGLALAILRLAGGLAGRLAFLYIEIARGMPALTLLFLIYFGLAPLGIVLHAFPAAVVALGLNGAAYLAEVYRAGIQAVDPGQREAAQMLGLRRGQVMREITLPQALPIVLPPMGNYLVALLKDTSIASLISAPELMLRSRDLAGTYYLPMEYYLLAGAMYLVMAWPMMHGVRRLERHFARGRLQGGKT</sequence>
<dbReference type="Proteomes" id="UP001165679">
    <property type="component" value="Unassembled WGS sequence"/>
</dbReference>
<dbReference type="PROSITE" id="PS50928">
    <property type="entry name" value="ABC_TM1"/>
    <property type="match status" value="1"/>
</dbReference>
<reference evidence="11" key="2">
    <citation type="submission" date="2022-10" db="EMBL/GenBank/DDBJ databases">
        <authorList>
            <person name="Trinh H.N."/>
        </authorList>
    </citation>
    <scope>NUCLEOTIDE SEQUENCE</scope>
    <source>
        <strain evidence="11">RN2-1</strain>
    </source>
</reference>
<comment type="subcellular location">
    <subcellularLocation>
        <location evidence="1">Cell inner membrane</location>
        <topology evidence="1">Multi-pass membrane protein</topology>
    </subcellularLocation>
    <subcellularLocation>
        <location evidence="9">Cell membrane</location>
        <topology evidence="9">Multi-pass membrane protein</topology>
    </subcellularLocation>
</comment>
<dbReference type="Pfam" id="PF00528">
    <property type="entry name" value="BPD_transp_1"/>
    <property type="match status" value="1"/>
</dbReference>
<dbReference type="InterPro" id="IPR010065">
    <property type="entry name" value="AA_ABC_transptr_permease_3TM"/>
</dbReference>
<dbReference type="GO" id="GO:0006865">
    <property type="term" value="P:amino acid transport"/>
    <property type="evidence" value="ECO:0007669"/>
    <property type="project" value="UniProtKB-KW"/>
</dbReference>
<dbReference type="PANTHER" id="PTHR30614">
    <property type="entry name" value="MEMBRANE COMPONENT OF AMINO ACID ABC TRANSPORTER"/>
    <property type="match status" value="1"/>
</dbReference>
<feature type="domain" description="ABC transmembrane type-1" evidence="10">
    <location>
        <begin position="17"/>
        <end position="204"/>
    </location>
</feature>
<evidence type="ECO:0000256" key="6">
    <source>
        <dbReference type="ARBA" id="ARBA00022970"/>
    </source>
</evidence>
<feature type="transmembrane region" description="Helical" evidence="9">
    <location>
        <begin position="26"/>
        <end position="53"/>
    </location>
</feature>
<evidence type="ECO:0000256" key="4">
    <source>
        <dbReference type="ARBA" id="ARBA00022475"/>
    </source>
</evidence>
<accession>A0AA42CI42</accession>
<dbReference type="PANTHER" id="PTHR30614:SF0">
    <property type="entry name" value="L-CYSTINE TRANSPORT SYSTEM PERMEASE PROTEIN TCYL"/>
    <property type="match status" value="1"/>
</dbReference>
<name>A0AA42CI42_9PROT</name>
<evidence type="ECO:0000256" key="9">
    <source>
        <dbReference type="RuleBase" id="RU363032"/>
    </source>
</evidence>
<comment type="caution">
    <text evidence="11">The sequence shown here is derived from an EMBL/GenBank/DDBJ whole genome shotgun (WGS) entry which is preliminary data.</text>
</comment>
<dbReference type="EMBL" id="JAPDNT010000009">
    <property type="protein sequence ID" value="MCW3475505.1"/>
    <property type="molecule type" value="Genomic_DNA"/>
</dbReference>
<feature type="transmembrane region" description="Helical" evidence="9">
    <location>
        <begin position="185"/>
        <end position="204"/>
    </location>
</feature>
<keyword evidence="12" id="KW-1185">Reference proteome</keyword>
<dbReference type="AlphaFoldDB" id="A0AA42CI42"/>
<dbReference type="GO" id="GO:0043190">
    <property type="term" value="C:ATP-binding cassette (ABC) transporter complex"/>
    <property type="evidence" value="ECO:0007669"/>
    <property type="project" value="InterPro"/>
</dbReference>
<keyword evidence="5 9" id="KW-0812">Transmembrane</keyword>
<organism evidence="11 12">
    <name type="scientific">Limobrevibacterium gyesilva</name>
    <dbReference type="NCBI Taxonomy" id="2991712"/>
    <lineage>
        <taxon>Bacteria</taxon>
        <taxon>Pseudomonadati</taxon>
        <taxon>Pseudomonadota</taxon>
        <taxon>Alphaproteobacteria</taxon>
        <taxon>Acetobacterales</taxon>
        <taxon>Acetobacteraceae</taxon>
        <taxon>Limobrevibacterium</taxon>
    </lineage>
</organism>
<keyword evidence="4" id="KW-1003">Cell membrane</keyword>
<evidence type="ECO:0000256" key="5">
    <source>
        <dbReference type="ARBA" id="ARBA00022692"/>
    </source>
</evidence>
<dbReference type="GO" id="GO:0022857">
    <property type="term" value="F:transmembrane transporter activity"/>
    <property type="evidence" value="ECO:0007669"/>
    <property type="project" value="InterPro"/>
</dbReference>
<evidence type="ECO:0000256" key="8">
    <source>
        <dbReference type="ARBA" id="ARBA00023136"/>
    </source>
</evidence>
<dbReference type="Gene3D" id="1.10.3720.10">
    <property type="entry name" value="MetI-like"/>
    <property type="match status" value="1"/>
</dbReference>
<evidence type="ECO:0000256" key="7">
    <source>
        <dbReference type="ARBA" id="ARBA00022989"/>
    </source>
</evidence>
<evidence type="ECO:0000313" key="12">
    <source>
        <dbReference type="Proteomes" id="UP001165679"/>
    </source>
</evidence>
<keyword evidence="6" id="KW-0029">Amino-acid transport</keyword>
<reference evidence="11" key="1">
    <citation type="submission" date="2022-09" db="EMBL/GenBank/DDBJ databases">
        <title>Rhodovastum sp. nov. RN2-1 isolated from soil in Seongnam, South Korea.</title>
        <authorList>
            <person name="Le N.T."/>
        </authorList>
    </citation>
    <scope>NUCLEOTIDE SEQUENCE</scope>
    <source>
        <strain evidence="11">RN2-1</strain>
    </source>
</reference>
<keyword evidence="8 9" id="KW-0472">Membrane</keyword>
<dbReference type="InterPro" id="IPR043429">
    <property type="entry name" value="ArtM/GltK/GlnP/TcyL/YhdX-like"/>
</dbReference>
<evidence type="ECO:0000256" key="1">
    <source>
        <dbReference type="ARBA" id="ARBA00004429"/>
    </source>
</evidence>
<dbReference type="InterPro" id="IPR035906">
    <property type="entry name" value="MetI-like_sf"/>
</dbReference>
<comment type="similarity">
    <text evidence="2">Belongs to the binding-protein-dependent transport system permease family. HisMQ subfamily.</text>
</comment>
<protein>
    <submittedName>
        <fullName evidence="11">Amino acid ABC transporter permease</fullName>
    </submittedName>
</protein>
<evidence type="ECO:0000259" key="10">
    <source>
        <dbReference type="PROSITE" id="PS50928"/>
    </source>
</evidence>
<dbReference type="InterPro" id="IPR000515">
    <property type="entry name" value="MetI-like"/>
</dbReference>
<keyword evidence="3 9" id="KW-0813">Transport</keyword>
<gene>
    <name evidence="11" type="ORF">OL599_13050</name>
</gene>
<dbReference type="CDD" id="cd06261">
    <property type="entry name" value="TM_PBP2"/>
    <property type="match status" value="1"/>
</dbReference>
<dbReference type="NCBIfam" id="TIGR01726">
    <property type="entry name" value="HEQRo_perm_3TM"/>
    <property type="match status" value="1"/>
</dbReference>
<proteinExistence type="inferred from homology"/>